<evidence type="ECO:0000313" key="8">
    <source>
        <dbReference type="EMBL" id="KAG7355003.1"/>
    </source>
</evidence>
<dbReference type="InterPro" id="IPR014001">
    <property type="entry name" value="Helicase_ATP-bd"/>
</dbReference>
<dbReference type="SMART" id="SM00490">
    <property type="entry name" value="HELICc"/>
    <property type="match status" value="1"/>
</dbReference>
<dbReference type="SMART" id="SM00847">
    <property type="entry name" value="HA2"/>
    <property type="match status" value="1"/>
</dbReference>
<keyword evidence="3 8" id="KW-0347">Helicase</keyword>
<feature type="compositionally biased region" description="Polar residues" evidence="5">
    <location>
        <begin position="82"/>
        <end position="92"/>
    </location>
</feature>
<sequence>MSSQNIKGGGRAVLSDDCRQSIIRLLMDLYENDGNGTPTTKAQNVSSSSSSTLSMHQQQREERRFVKRLVQRYERSRLANQYNSYSSGNDNVNGRVANPDNLPTKMESLSVEEKVLPQRQPIATGKVRLEIAEAVFHGNNDDKNGKKKGKASKSSNRQQSLPFQSSAKKVMVLARATTIPELCQQAKAKLKSKASLVRAFVVEETASSSSSVILVDLKTDLSGISDGTTVYVTTANDVRLIVEGKNPAENQETTSNEPEDNFDRDDASDQMGIDPLEQVKQAYATMNNKRQPQNDKMDSKSDDPILKPIIDAKMVEKWASTRAFLPASSCKSIILSATKSHPVVILSGATGSGKSTQVPQFLYEDQQQQQQQQQDGVRLERPYIVATQPRRVAAISLAQRVAEEMGSPPPGSKGSSVGYIVRLDRRVAEDTCRIIFCTVGVVLRMLVCPKNEKEQSNGSADSLPSLSLDTISHLILDEVHERDVNTDFSLTILRGLLASKQHPQLRMILMSATASADFFVNYFSSATSNPPITLEIPGRAFPVQTNWLSSCERTTGTTLRERPCNEQYQTKVSSQHENGYKNEIAIGKIVSSPRALQKIDNNLICALISKIVKKQQSDGELTLSASSSKEATKYRQNGGILVFLPGKAEIEALSKRLFEDRELTGDRNFCQVLKLYSSMPRGQQERVFRPAMSGTVKIVLATNVAETSVTIPDVSHVIDTGRVKESRFNASTRIKELVTVWTSQASAKQRSGRAGRTSAGTCWRLYSEDFFNNEMTVETAPEMVRTPLDELILQICLLYENRRDEHLAKTMVNHGGSGSNPEHVFAPGVRPIQFLSKTPSPPPIESLIEGCNHLLEVDALRIVEGKTQDESCFYRLTALGYHLSRLPMDAKVGKVLIVGCILGCLDGALTVAAALSCTKSCFVPLVNSNQDTPNIVKEREFVVENGFGGRTWPGGTVKGDLIAVIAVYRAWKTKKSESQRWKFCKSHGLDVITLKELDQLRTQFLELLRDAGIIPKGVTNECTQNRSQSWDDCNHSSEDALLTSCCLIAGLYPNICTLMRPRKGGPRGGRLLTKEGDVCRPSFGSFQHKRVKTASEAGRDVYGVYHGKQTIVGAMTGSSENLPSRRPDVFLTEVNFVSRFALLLFGGGLEIVKNAIIVDGWLKFKIASSNDDNTSKFLENAALILSLRQALEKVVLDHILETNASAERKLAMMERHKAIIQVVRQLLAEEGS</sequence>
<gene>
    <name evidence="8" type="ORF">IV203_004359</name>
</gene>
<accession>A0A9K3PPS9</accession>
<dbReference type="EMBL" id="JAGRRH010000016">
    <property type="protein sequence ID" value="KAG7355003.1"/>
    <property type="molecule type" value="Genomic_DNA"/>
</dbReference>
<dbReference type="GO" id="GO:0005524">
    <property type="term" value="F:ATP binding"/>
    <property type="evidence" value="ECO:0007669"/>
    <property type="project" value="UniProtKB-KW"/>
</dbReference>
<feature type="domain" description="Helicase C-terminal" evidence="7">
    <location>
        <begin position="607"/>
        <end position="799"/>
    </location>
</feature>
<dbReference type="GO" id="GO:0003723">
    <property type="term" value="F:RNA binding"/>
    <property type="evidence" value="ECO:0007669"/>
    <property type="project" value="TreeGrafter"/>
</dbReference>
<dbReference type="GO" id="GO:0016787">
    <property type="term" value="F:hydrolase activity"/>
    <property type="evidence" value="ECO:0007669"/>
    <property type="project" value="UniProtKB-KW"/>
</dbReference>
<dbReference type="AlphaFoldDB" id="A0A9K3PPS9"/>
<dbReference type="CDD" id="cd17917">
    <property type="entry name" value="DEXHc_RHA-like"/>
    <property type="match status" value="1"/>
</dbReference>
<dbReference type="SMART" id="SM00487">
    <property type="entry name" value="DEXDc"/>
    <property type="match status" value="1"/>
</dbReference>
<evidence type="ECO:0000256" key="4">
    <source>
        <dbReference type="ARBA" id="ARBA00022840"/>
    </source>
</evidence>
<organism evidence="8 9">
    <name type="scientific">Nitzschia inconspicua</name>
    <dbReference type="NCBI Taxonomy" id="303405"/>
    <lineage>
        <taxon>Eukaryota</taxon>
        <taxon>Sar</taxon>
        <taxon>Stramenopiles</taxon>
        <taxon>Ochrophyta</taxon>
        <taxon>Bacillariophyta</taxon>
        <taxon>Bacillariophyceae</taxon>
        <taxon>Bacillariophycidae</taxon>
        <taxon>Bacillariales</taxon>
        <taxon>Bacillariaceae</taxon>
        <taxon>Nitzschia</taxon>
    </lineage>
</organism>
<evidence type="ECO:0000313" key="9">
    <source>
        <dbReference type="Proteomes" id="UP000693970"/>
    </source>
</evidence>
<feature type="compositionally biased region" description="Acidic residues" evidence="5">
    <location>
        <begin position="257"/>
        <end position="268"/>
    </location>
</feature>
<evidence type="ECO:0000259" key="6">
    <source>
        <dbReference type="PROSITE" id="PS51192"/>
    </source>
</evidence>
<dbReference type="PROSITE" id="PS51194">
    <property type="entry name" value="HELICASE_CTER"/>
    <property type="match status" value="1"/>
</dbReference>
<dbReference type="Proteomes" id="UP000693970">
    <property type="component" value="Unassembled WGS sequence"/>
</dbReference>
<keyword evidence="9" id="KW-1185">Reference proteome</keyword>
<proteinExistence type="predicted"/>
<feature type="region of interest" description="Disordered" evidence="5">
    <location>
        <begin position="82"/>
        <end position="101"/>
    </location>
</feature>
<comment type="caution">
    <text evidence="8">The sequence shown here is derived from an EMBL/GenBank/DDBJ whole genome shotgun (WGS) entry which is preliminary data.</text>
</comment>
<dbReference type="Pfam" id="PF00270">
    <property type="entry name" value="DEAD"/>
    <property type="match status" value="1"/>
</dbReference>
<dbReference type="PROSITE" id="PS00690">
    <property type="entry name" value="DEAH_ATP_HELICASE"/>
    <property type="match status" value="1"/>
</dbReference>
<dbReference type="FunFam" id="1.20.120.1080:FF:000097">
    <property type="entry name" value="Uncharacterized protein"/>
    <property type="match status" value="1"/>
</dbReference>
<dbReference type="InterPro" id="IPR007502">
    <property type="entry name" value="Helicase-assoc_dom"/>
</dbReference>
<feature type="region of interest" description="Disordered" evidence="5">
    <location>
        <begin position="34"/>
        <end position="61"/>
    </location>
</feature>
<protein>
    <submittedName>
        <fullName evidence="8">ATP-dependent helicase HrpA</fullName>
    </submittedName>
</protein>
<dbReference type="GO" id="GO:0004386">
    <property type="term" value="F:helicase activity"/>
    <property type="evidence" value="ECO:0007669"/>
    <property type="project" value="UniProtKB-KW"/>
</dbReference>
<evidence type="ECO:0000259" key="7">
    <source>
        <dbReference type="PROSITE" id="PS51194"/>
    </source>
</evidence>
<dbReference type="OrthoDB" id="5600252at2759"/>
<dbReference type="PANTHER" id="PTHR18934:SF119">
    <property type="entry name" value="ATP-DEPENDENT RNA HELICASE A"/>
    <property type="match status" value="1"/>
</dbReference>
<keyword evidence="4" id="KW-0067">ATP-binding</keyword>
<reference evidence="8" key="2">
    <citation type="submission" date="2021-04" db="EMBL/GenBank/DDBJ databases">
        <authorList>
            <person name="Podell S."/>
        </authorList>
    </citation>
    <scope>NUCLEOTIDE SEQUENCE</scope>
    <source>
        <strain evidence="8">Hildebrandi</strain>
    </source>
</reference>
<dbReference type="CDD" id="cd18791">
    <property type="entry name" value="SF2_C_RHA"/>
    <property type="match status" value="1"/>
</dbReference>
<dbReference type="InterPro" id="IPR011545">
    <property type="entry name" value="DEAD/DEAH_box_helicase_dom"/>
</dbReference>
<dbReference type="InterPro" id="IPR001650">
    <property type="entry name" value="Helicase_C-like"/>
</dbReference>
<evidence type="ECO:0000256" key="5">
    <source>
        <dbReference type="SAM" id="MobiDB-lite"/>
    </source>
</evidence>
<evidence type="ECO:0000256" key="3">
    <source>
        <dbReference type="ARBA" id="ARBA00022806"/>
    </source>
</evidence>
<feature type="compositionally biased region" description="Polar residues" evidence="5">
    <location>
        <begin position="34"/>
        <end position="45"/>
    </location>
</feature>
<feature type="region of interest" description="Disordered" evidence="5">
    <location>
        <begin position="242"/>
        <end position="270"/>
    </location>
</feature>
<name>A0A9K3PPS9_9STRA</name>
<dbReference type="Pfam" id="PF00271">
    <property type="entry name" value="Helicase_C"/>
    <property type="match status" value="1"/>
</dbReference>
<feature type="domain" description="Helicase ATP-binding" evidence="6">
    <location>
        <begin position="335"/>
        <end position="532"/>
    </location>
</feature>
<dbReference type="PANTHER" id="PTHR18934">
    <property type="entry name" value="ATP-DEPENDENT RNA HELICASE"/>
    <property type="match status" value="1"/>
</dbReference>
<dbReference type="InterPro" id="IPR002464">
    <property type="entry name" value="DNA/RNA_helicase_DEAH_CS"/>
</dbReference>
<keyword evidence="1" id="KW-0547">Nucleotide-binding</keyword>
<dbReference type="Pfam" id="PF21010">
    <property type="entry name" value="HA2_C"/>
    <property type="match status" value="1"/>
</dbReference>
<feature type="region of interest" description="Disordered" evidence="5">
    <location>
        <begin position="135"/>
        <end position="164"/>
    </location>
</feature>
<reference evidence="8" key="1">
    <citation type="journal article" date="2021" name="Sci. Rep.">
        <title>Diploid genomic architecture of Nitzschia inconspicua, an elite biomass production diatom.</title>
        <authorList>
            <person name="Oliver A."/>
            <person name="Podell S."/>
            <person name="Pinowska A."/>
            <person name="Traller J.C."/>
            <person name="Smith S.R."/>
            <person name="McClure R."/>
            <person name="Beliaev A."/>
            <person name="Bohutskyi P."/>
            <person name="Hill E.A."/>
            <person name="Rabines A."/>
            <person name="Zheng H."/>
            <person name="Allen L.Z."/>
            <person name="Kuo A."/>
            <person name="Grigoriev I.V."/>
            <person name="Allen A.E."/>
            <person name="Hazlebeck D."/>
            <person name="Allen E.E."/>
        </authorList>
    </citation>
    <scope>NUCLEOTIDE SEQUENCE</scope>
    <source>
        <strain evidence="8">Hildebrandi</strain>
    </source>
</reference>
<evidence type="ECO:0000256" key="2">
    <source>
        <dbReference type="ARBA" id="ARBA00022801"/>
    </source>
</evidence>
<evidence type="ECO:0000256" key="1">
    <source>
        <dbReference type="ARBA" id="ARBA00022741"/>
    </source>
</evidence>
<dbReference type="PROSITE" id="PS51192">
    <property type="entry name" value="HELICASE_ATP_BIND_1"/>
    <property type="match status" value="1"/>
</dbReference>
<keyword evidence="2" id="KW-0378">Hydrolase</keyword>